<dbReference type="CDD" id="cd14728">
    <property type="entry name" value="Ere-like"/>
    <property type="match status" value="1"/>
</dbReference>
<dbReference type="Proteomes" id="UP000502756">
    <property type="component" value="Chromosome"/>
</dbReference>
<sequence>MTDQPQTQSQSFRLRSEADLDPLLERIGEARYVLLGEASHGTHEYYTWRARISKRLIEERGFSFIAVEGDWPDCYAINRFVKAYPGAGTDVMAVLQGFERWPTWMWANYEIAALANWLRRHNEHQPDGRKVGFYGLDVYSLWESVEVLNEVLKQQQDPQTARLVDEVVQCFQPYGEDERRYAQAVAQLSESCRREVTALLSEIRRKASSYDHEPEAALNAEMNAWVAVNAERYYESMYSYEENSWNIRDTHMVETLNRLMTHHGPDAKCIVWEHNTHIGDARYTDMAQEGMVNVGQLVRQQQAPDDVVLVGFGSYQGSVIAGRHWGASMESMTVPPARSGSVEALLHREQATDRLLIFDGQPDERFSKERGHRAIGVVYRPEREQYGNYVPTVLARRYDAFLYLDQTRALHPLDLHTNAGLMPEGYPFGV</sequence>
<reference evidence="1 2" key="1">
    <citation type="submission" date="2020-05" db="EMBL/GenBank/DDBJ databases">
        <title>Genome sequencing of Spirosoma sp. TS118.</title>
        <authorList>
            <person name="Lee J.-H."/>
            <person name="Jeong S."/>
            <person name="Zhao L."/>
            <person name="Jung J.-H."/>
            <person name="Kim M.-K."/>
            <person name="Lim S."/>
        </authorList>
    </citation>
    <scope>NUCLEOTIDE SEQUENCE [LARGE SCALE GENOMIC DNA]</scope>
    <source>
        <strain evidence="1 2">TS118</strain>
    </source>
</reference>
<proteinExistence type="predicted"/>
<dbReference type="InterPro" id="IPR014622">
    <property type="entry name" value="UCP036794_erythomycin"/>
</dbReference>
<dbReference type="EMBL" id="CP053435">
    <property type="protein sequence ID" value="QJW91441.1"/>
    <property type="molecule type" value="Genomic_DNA"/>
</dbReference>
<evidence type="ECO:0000313" key="2">
    <source>
        <dbReference type="Proteomes" id="UP000502756"/>
    </source>
</evidence>
<dbReference type="SUPFAM" id="SSF159501">
    <property type="entry name" value="EreA/ChaN-like"/>
    <property type="match status" value="1"/>
</dbReference>
<dbReference type="RefSeq" id="WP_171741292.1">
    <property type="nucleotide sequence ID" value="NZ_CP053435.1"/>
</dbReference>
<dbReference type="PIRSF" id="PIRSF036794">
    <property type="entry name" value="UCP_erythr_ester"/>
    <property type="match status" value="1"/>
</dbReference>
<dbReference type="InterPro" id="IPR052036">
    <property type="entry name" value="Hydrolase/PRTase-associated"/>
</dbReference>
<name>A0A6M5YDR9_9BACT</name>
<dbReference type="Pfam" id="PF05139">
    <property type="entry name" value="Erythro_esteras"/>
    <property type="match status" value="1"/>
</dbReference>
<dbReference type="AlphaFoldDB" id="A0A6M5YDR9"/>
<dbReference type="KEGG" id="stae:HNV11_19690"/>
<dbReference type="InterPro" id="IPR007815">
    <property type="entry name" value="Emycin_Estase"/>
</dbReference>
<dbReference type="PANTHER" id="PTHR31299">
    <property type="entry name" value="ESTERASE, PUTATIVE (AFU_ORTHOLOGUE AFUA_1G05850)-RELATED"/>
    <property type="match status" value="1"/>
</dbReference>
<evidence type="ECO:0000313" key="1">
    <source>
        <dbReference type="EMBL" id="QJW91441.1"/>
    </source>
</evidence>
<protein>
    <submittedName>
        <fullName evidence="1">Erythromycin esterase family protein</fullName>
    </submittedName>
</protein>
<dbReference type="PANTHER" id="PTHR31299:SF0">
    <property type="entry name" value="ESTERASE, PUTATIVE (AFU_ORTHOLOGUE AFUA_1G05850)-RELATED"/>
    <property type="match status" value="1"/>
</dbReference>
<organism evidence="1 2">
    <name type="scientific">Spirosoma taeanense</name>
    <dbReference type="NCBI Taxonomy" id="2735870"/>
    <lineage>
        <taxon>Bacteria</taxon>
        <taxon>Pseudomonadati</taxon>
        <taxon>Bacteroidota</taxon>
        <taxon>Cytophagia</taxon>
        <taxon>Cytophagales</taxon>
        <taxon>Cytophagaceae</taxon>
        <taxon>Spirosoma</taxon>
    </lineage>
</organism>
<keyword evidence="2" id="KW-1185">Reference proteome</keyword>
<accession>A0A6M5YDR9</accession>
<dbReference type="Gene3D" id="3.40.1660.10">
    <property type="entry name" value="EreA-like (biosynthetic domain)"/>
    <property type="match status" value="1"/>
</dbReference>
<dbReference type="Gene3D" id="3.30.1870.10">
    <property type="entry name" value="EreA-like, domain 2"/>
    <property type="match status" value="1"/>
</dbReference>
<dbReference type="GO" id="GO:0046677">
    <property type="term" value="P:response to antibiotic"/>
    <property type="evidence" value="ECO:0007669"/>
    <property type="project" value="InterPro"/>
</dbReference>
<dbReference type="Gene3D" id="1.20.1440.30">
    <property type="entry name" value="Biosynthetic Protein domain"/>
    <property type="match status" value="1"/>
</dbReference>
<gene>
    <name evidence="1" type="ORF">HNV11_19690</name>
</gene>